<dbReference type="AlphaFoldDB" id="A0A0N0P4V1"/>
<name>A0A0N0P4V1_LEPSE</name>
<accession>A0A0N0P4V1</accession>
<dbReference type="OMA" id="ARCEHRT"/>
<dbReference type="Proteomes" id="UP000038009">
    <property type="component" value="Unassembled WGS sequence"/>
</dbReference>
<comment type="caution">
    <text evidence="2">The sequence shown here is derived from an EMBL/GenBank/DDBJ whole genome shotgun (WGS) entry which is preliminary data.</text>
</comment>
<keyword evidence="3" id="KW-1185">Reference proteome</keyword>
<evidence type="ECO:0000313" key="2">
    <source>
        <dbReference type="EMBL" id="KPI85726.1"/>
    </source>
</evidence>
<dbReference type="EMBL" id="LJSK01000170">
    <property type="protein sequence ID" value="KPI85726.1"/>
    <property type="molecule type" value="Genomic_DNA"/>
</dbReference>
<feature type="region of interest" description="Disordered" evidence="1">
    <location>
        <begin position="599"/>
        <end position="640"/>
    </location>
</feature>
<feature type="compositionally biased region" description="Polar residues" evidence="1">
    <location>
        <begin position="226"/>
        <end position="235"/>
    </location>
</feature>
<feature type="compositionally biased region" description="Low complexity" evidence="1">
    <location>
        <begin position="322"/>
        <end position="336"/>
    </location>
</feature>
<dbReference type="VEuPathDB" id="TriTrypDB:Lsey_0170_0100"/>
<feature type="region of interest" description="Disordered" evidence="1">
    <location>
        <begin position="308"/>
        <end position="337"/>
    </location>
</feature>
<evidence type="ECO:0000256" key="1">
    <source>
        <dbReference type="SAM" id="MobiDB-lite"/>
    </source>
</evidence>
<feature type="region of interest" description="Disordered" evidence="1">
    <location>
        <begin position="1"/>
        <end position="24"/>
    </location>
</feature>
<protein>
    <submittedName>
        <fullName evidence="2">Uncharacterized protein</fullName>
    </submittedName>
</protein>
<feature type="region of interest" description="Disordered" evidence="1">
    <location>
        <begin position="226"/>
        <end position="249"/>
    </location>
</feature>
<reference evidence="2 3" key="1">
    <citation type="journal article" date="2015" name="PLoS Pathog.">
        <title>Leptomonas seymouri: Adaptations to the Dixenous Life Cycle Analyzed by Genome Sequencing, Transcriptome Profiling and Co-infection with Leishmania donovani.</title>
        <authorList>
            <person name="Kraeva N."/>
            <person name="Butenko A."/>
            <person name="Hlavacova J."/>
            <person name="Kostygov A."/>
            <person name="Myskova J."/>
            <person name="Grybchuk D."/>
            <person name="Lestinova T."/>
            <person name="Votypka J."/>
            <person name="Volf P."/>
            <person name="Opperdoes F."/>
            <person name="Flegontov P."/>
            <person name="Lukes J."/>
            <person name="Yurchenko V."/>
        </authorList>
    </citation>
    <scope>NUCLEOTIDE SEQUENCE [LARGE SCALE GENOMIC DNA]</scope>
    <source>
        <strain evidence="2 3">ATCC 30220</strain>
    </source>
</reference>
<organism evidence="2 3">
    <name type="scientific">Leptomonas seymouri</name>
    <dbReference type="NCBI Taxonomy" id="5684"/>
    <lineage>
        <taxon>Eukaryota</taxon>
        <taxon>Discoba</taxon>
        <taxon>Euglenozoa</taxon>
        <taxon>Kinetoplastea</taxon>
        <taxon>Metakinetoplastina</taxon>
        <taxon>Trypanosomatida</taxon>
        <taxon>Trypanosomatidae</taxon>
        <taxon>Leishmaniinae</taxon>
        <taxon>Leptomonas</taxon>
    </lineage>
</organism>
<proteinExistence type="predicted"/>
<sequence>MQLCAAGAESGLAGTHAKEHSTQNMTVKTQAITTAQQKQMLQHRLLPSATAHTIELRRPLVKHGGDALSLSPLACGTSHLCCGPPPLLPSKEAQRATSVANFLEDDLPPMDEESPVMSSILSPEDKELPARCEHRTQVSSGLVYSSPLSQAMEAGAEAPSSPAVTVPVCLTACSTTTTTVLPPYRSHYCGTQLPNCAVYVGAENAFCYRPAEKRDLHGATHERGLSSSDFLTTHPESAAPLRAPHSPNLGSSLHCQHRYTWPHGSHNFDSSGSNVPLSAFTTPVTPIPAAAIRAATRSSEDNAAAMLPLRNGTSPRSLSENGTAATTTTAGGQQTGSALPRIISLETIATQSSSRSRPVPVSAATGLQVAGASTAGSTTASTTITSVTYTRKNVSLGALDFYGNPVTSLSTLLAQMSVRSGDRDELEQLDLRHHTQQHQQPHQHQQKNTLSMQNLKAHTQQVGEMGPEDKIKRLRVRPETAAPIASALRRYRASCPASCLTTSCATPATAAAAGSCATNTSTKSQVGCLKDVLQECNFLCINDVINAIAETQAHELQEAQQQLVGGACTAKTATVSAAETSTTTAVTCGESITGAATELGAPPLPSLQRTASPLTSAWSEEGGSPLTRGTGGPSFTTAAATSGLPASTDVIDAQHALNLAAAITEVSLNLERGCDVSSSASNLVATGASARRSHVLRTISGRSAACSMGAGTTRSVSSSSPPNLTNEVPVAVSHTSTVVSPVLQRPTTPYSFRVSPSPVGMTPPYTALLTAFTDDPLERKVWRCSSSDVVTEANQFSTSAYSEWSPTMVSQTIQSSEVVSPVLASTVKRAYYDPSGASETVAGERRAVGKTRGGGSRWLVLAGCYAPNWHGLVAANEESTTQAGSATPQQVGASTYSETSFTSPVKIMPPRKEGDDCLSKSFIGDARELGSGAVKMHVLSRTACALFDDELSTVRELRKWAKCVAQQEALQPSTNTEVTT</sequence>
<feature type="compositionally biased region" description="Polar residues" evidence="1">
    <location>
        <begin position="311"/>
        <end position="321"/>
    </location>
</feature>
<feature type="compositionally biased region" description="Polar residues" evidence="1">
    <location>
        <begin position="880"/>
        <end position="903"/>
    </location>
</feature>
<evidence type="ECO:0000313" key="3">
    <source>
        <dbReference type="Proteomes" id="UP000038009"/>
    </source>
</evidence>
<gene>
    <name evidence="2" type="ORF">ABL78_5213</name>
</gene>
<feature type="region of interest" description="Disordered" evidence="1">
    <location>
        <begin position="880"/>
        <end position="913"/>
    </location>
</feature>
<feature type="compositionally biased region" description="Polar residues" evidence="1">
    <location>
        <begin position="607"/>
        <end position="618"/>
    </location>
</feature>
<dbReference type="OrthoDB" id="266308at2759"/>